<dbReference type="GeneID" id="90540774"/>
<evidence type="ECO:0000313" key="1">
    <source>
        <dbReference type="EMBL" id="WUR02964.1"/>
    </source>
</evidence>
<protein>
    <submittedName>
        <fullName evidence="1">Uncharacterized protein</fullName>
    </submittedName>
</protein>
<dbReference type="Proteomes" id="UP001334084">
    <property type="component" value="Chromosome 3"/>
</dbReference>
<organism evidence="1 2">
    <name type="scientific">Vairimorpha necatrix</name>
    <dbReference type="NCBI Taxonomy" id="6039"/>
    <lineage>
        <taxon>Eukaryota</taxon>
        <taxon>Fungi</taxon>
        <taxon>Fungi incertae sedis</taxon>
        <taxon>Microsporidia</taxon>
        <taxon>Nosematidae</taxon>
        <taxon>Vairimorpha</taxon>
    </lineage>
</organism>
<dbReference type="RefSeq" id="XP_065329109.1">
    <property type="nucleotide sequence ID" value="XM_065473037.1"/>
</dbReference>
<dbReference type="KEGG" id="vnx:VNE69_03178"/>
<name>A0AAX4JAH0_9MICR</name>
<reference evidence="1" key="1">
    <citation type="journal article" date="2024" name="BMC Genomics">
        <title>Functional annotation of a divergent genome using sequence and structure-based similarity.</title>
        <authorList>
            <person name="Svedberg D."/>
            <person name="Winiger R.R."/>
            <person name="Berg A."/>
            <person name="Sharma H."/>
            <person name="Tellgren-Roth C."/>
            <person name="Debrunner-Vossbrinck B.A."/>
            <person name="Vossbrinck C.R."/>
            <person name="Barandun J."/>
        </authorList>
    </citation>
    <scope>NUCLEOTIDE SEQUENCE</scope>
    <source>
        <strain evidence="1">Illinois isolate</strain>
    </source>
</reference>
<dbReference type="AlphaFoldDB" id="A0AAX4JAH0"/>
<accession>A0AAX4JAH0</accession>
<evidence type="ECO:0000313" key="2">
    <source>
        <dbReference type="Proteomes" id="UP001334084"/>
    </source>
</evidence>
<sequence length="241" mass="28234">MYFLLYLILHVCSDFNIRKPRTNEKIYYSSSLIQKLNFDDIPEKVCQELYLDHYHKIVKDFFLILRGNLEIRKRTDSLVSNKDKSNKSGILRLLIVVFKQYLNEFSSGKSYDAKCSHPLSFLESLAYHSYNLIFKLSNVETFNIYKKNINIINDQIIKSLDVKLDKDCEKTIVQLFNPEGYKKLLILLNNLYTDDHYLLDLSNISLSHTKTIKPSVQEQVTPESIGKRPCGTSFCWLIKNK</sequence>
<dbReference type="EMBL" id="CP142728">
    <property type="protein sequence ID" value="WUR02964.1"/>
    <property type="molecule type" value="Genomic_DNA"/>
</dbReference>
<proteinExistence type="predicted"/>
<gene>
    <name evidence="1" type="ORF">VNE69_03178</name>
</gene>
<keyword evidence="2" id="KW-1185">Reference proteome</keyword>